<organism evidence="3 4">
    <name type="scientific">Thiothrix winogradskyi</name>
    <dbReference type="NCBI Taxonomy" id="96472"/>
    <lineage>
        <taxon>Bacteria</taxon>
        <taxon>Pseudomonadati</taxon>
        <taxon>Pseudomonadota</taxon>
        <taxon>Gammaproteobacteria</taxon>
        <taxon>Thiotrichales</taxon>
        <taxon>Thiotrichaceae</taxon>
        <taxon>Thiothrix</taxon>
    </lineage>
</organism>
<dbReference type="SUPFAM" id="SSF53756">
    <property type="entry name" value="UDP-Glycosyltransferase/glycogen phosphorylase"/>
    <property type="match status" value="3"/>
</dbReference>
<evidence type="ECO:0000313" key="3">
    <source>
        <dbReference type="EMBL" id="UJS24349.1"/>
    </source>
</evidence>
<feature type="domain" description="Glycosyl transferase family 1" evidence="2">
    <location>
        <begin position="225"/>
        <end position="381"/>
    </location>
</feature>
<sequence>MRIILDLQACQSTGSRERGIGRYSFALAQAMVKQTGTHEIHLALNANFANTLADVKAEFSAYIPAEHIHVFSVPSRLAECLPENAWRIRAAERVREDFLASLRPDIIHVSSLFEGLGDDAVASVHSGEIASRSAVTLYDLIPLAYANIYLANEATQHWYYRKLQSLRNAALLLSISEHSRQEAFEFLGIEEYKVINLSGAMTADFQVLDLKPEQRQAISQRYGLSKPFVMYTGGIDHRKNIEGLVEAFAKLPLALRQQYQLVVVCKVNERDRQQFQVLAQQHGLQGADVVFTGFVPDEDLIALYNMAKLFVFPSKREGFGLPVLEAMACGLPAIGSNCSSIPEIMGCADALFDPHNTASITAKMAQALQDQGFYNALREHGLAQAQKFSWDKSARTALDAFEAHHAQQQAAARVLVPVAVAAKRPRLAFISPLPPEKTGIAAYSAMLLPELARYYEIEVVTDQPVIEDAWIQANFPVRSVAWFKENHRRYERCLYQVGNSAFHQHMFELLQAFPGVITLHDFYLVNVKGHMDVTGYKAGTLMRALYASHGYAALHLLVNADYDCVMNTYPANLRVLESARGVVVHSHFPKQLAQQWYGEDYPEHWQVIPLVRAPKRHNSRAEARRQLGVSADDMIICSFGMLAPSKQNQRLLNAWLASPLSHDSRCKLVFVGELGGKEYAPAIQQIIRSAHAKERIQITGFAAQEDYDNWLAAADVAVQLRTDTRGETSAAILDCLASGLPTIFNAYGSATEIPDGLAIKLTADFADDELGAALELMFGDETVRRTFAEAGRAYLQQHHAPTSVGVMYRDALERFYLTDPRLQEDHLVQDIQNICLNPSLSDQDFIQLANSIVANRQFTQGQKTWFVDVSNGVKRDSKTHVNPSTQAILSEMLLNPPAGYRVEPIYADVGQYRYARRFTCQLLGFDDLSLPDEAVEFKRGDIFLGLDSALHSMPQMTDVLQLQRVRGIKLYWVVYEALPECFDSEMVSQYQQWLNSIRPLADDLLGISGVDVSNSGQDTGSVLMKRLLVLLNEEQRQSLLESTQVVDSCGDPVIEAVETVPAVAPLNDQDMAAATEFILNRQFSDDQKSLLVDVSSLQWKDFGSGVHRVTKAILRELLLNPPSGYRVEPVYAQGKAYSYARNLTGHLLGLKNIPLMDEAVAFKSGDVFLGLDLVLHNLPLMEPVLSLQRVRGVKIYWVVYDMLPVSMPEHFNNDVVFHYNNWLRSVTKIANGLLCISATVADELKTWCDGQVLNRSDKVHIGHFHMGADINHSLPSVGLPANYVEILNILKNTRAVLMVSTVESRKGYQQTLSAFEQLWRKDVEITLVIVGQAGWKTGALQAKIKSHPELGKRLFWFAGISDEMLLKLYEHCTVLLAAAEGEGFGLPLIEAAQHGLPIIARDLPVFREIAGEHAFYFQGKEPQALADAIQQWLTLWQADSAPQSAGISWLTWAESAAQLKAFVVGNV</sequence>
<dbReference type="EC" id="2.4.-.-" evidence="3"/>
<proteinExistence type="predicted"/>
<keyword evidence="4" id="KW-1185">Reference proteome</keyword>
<feature type="domain" description="Glycosyl transferase family 1" evidence="2">
    <location>
        <begin position="620"/>
        <end position="792"/>
    </location>
</feature>
<dbReference type="RefSeq" id="WP_236498785.1">
    <property type="nucleotide sequence ID" value="NZ_CP091244.1"/>
</dbReference>
<dbReference type="CDD" id="cd03809">
    <property type="entry name" value="GT4_MtfB-like"/>
    <property type="match status" value="2"/>
</dbReference>
<evidence type="ECO:0000313" key="4">
    <source>
        <dbReference type="Proteomes" id="UP001054801"/>
    </source>
</evidence>
<dbReference type="CDD" id="cd03801">
    <property type="entry name" value="GT4_PimA-like"/>
    <property type="match status" value="1"/>
</dbReference>
<accession>A0ABY3SYS0</accession>
<dbReference type="InterPro" id="IPR001296">
    <property type="entry name" value="Glyco_trans_1"/>
</dbReference>
<dbReference type="EMBL" id="CP091244">
    <property type="protein sequence ID" value="UJS24349.1"/>
    <property type="molecule type" value="Genomic_DNA"/>
</dbReference>
<dbReference type="Gene3D" id="3.40.50.2000">
    <property type="entry name" value="Glycogen Phosphorylase B"/>
    <property type="match status" value="4"/>
</dbReference>
<keyword evidence="1 3" id="KW-0808">Transferase</keyword>
<dbReference type="Proteomes" id="UP001054801">
    <property type="component" value="Chromosome"/>
</dbReference>
<gene>
    <name evidence="3" type="ORF">L2Y54_20835</name>
</gene>
<dbReference type="GO" id="GO:0016757">
    <property type="term" value="F:glycosyltransferase activity"/>
    <property type="evidence" value="ECO:0007669"/>
    <property type="project" value="UniProtKB-KW"/>
</dbReference>
<dbReference type="PANTHER" id="PTHR46401:SF2">
    <property type="entry name" value="GLYCOSYLTRANSFERASE WBBK-RELATED"/>
    <property type="match status" value="1"/>
</dbReference>
<name>A0ABY3SYS0_9GAMM</name>
<reference evidence="3" key="1">
    <citation type="journal article" date="2022" name="Microorganisms">
        <title>Two New Species of Filamentous Sulfur Bacteria of the Genus Thiothrix, Thiothrix winogradskyi sp. nov. and 'Candidatus Thiothrix sulfatifontis' sp. nov.</title>
        <authorList>
            <person name="Ravin N.V."/>
            <person name="Rossetti S."/>
            <person name="Beletsky A.V."/>
            <person name="Kadnikov V.V."/>
            <person name="Rudenko T.S."/>
            <person name="Smolyakov D.D."/>
            <person name="Moskvitina M.I."/>
            <person name="Gureeva M.V."/>
            <person name="Mardanov A.V."/>
            <person name="Grabovich M.Y."/>
        </authorList>
    </citation>
    <scope>NUCLEOTIDE SEQUENCE</scope>
    <source>
        <strain evidence="3">CT3</strain>
    </source>
</reference>
<dbReference type="PANTHER" id="PTHR46401">
    <property type="entry name" value="GLYCOSYLTRANSFERASE WBBK-RELATED"/>
    <property type="match status" value="1"/>
</dbReference>
<evidence type="ECO:0000259" key="2">
    <source>
        <dbReference type="Pfam" id="PF00534"/>
    </source>
</evidence>
<evidence type="ECO:0000256" key="1">
    <source>
        <dbReference type="ARBA" id="ARBA00022679"/>
    </source>
</evidence>
<dbReference type="Pfam" id="PF00534">
    <property type="entry name" value="Glycos_transf_1"/>
    <property type="match status" value="3"/>
</dbReference>
<protein>
    <submittedName>
        <fullName evidence="3">Glycosyltransferase</fullName>
        <ecNumber evidence="3">2.4.-.-</ecNumber>
    </submittedName>
</protein>
<keyword evidence="3" id="KW-0328">Glycosyltransferase</keyword>
<feature type="domain" description="Glycosyl transferase family 1" evidence="2">
    <location>
        <begin position="1286"/>
        <end position="1438"/>
    </location>
</feature>